<keyword evidence="5 10" id="KW-1133">Transmembrane helix</keyword>
<dbReference type="Pfam" id="PF00497">
    <property type="entry name" value="SBP_bac_3"/>
    <property type="match status" value="1"/>
</dbReference>
<name>A0A0L0DNK6_THETB</name>
<dbReference type="RefSeq" id="XP_013754230.1">
    <property type="nucleotide sequence ID" value="XM_013898776.1"/>
</dbReference>
<dbReference type="PANTHER" id="PTHR35936:SF19">
    <property type="entry name" value="AMINO-ACID-BINDING PROTEIN YXEM-RELATED"/>
    <property type="match status" value="1"/>
</dbReference>
<evidence type="ECO:0000256" key="2">
    <source>
        <dbReference type="ARBA" id="ARBA00022448"/>
    </source>
</evidence>
<dbReference type="PANTHER" id="PTHR35936">
    <property type="entry name" value="MEMBRANE-BOUND LYTIC MUREIN TRANSGLYCOSYLASE F"/>
    <property type="match status" value="1"/>
</dbReference>
<feature type="signal peptide" evidence="11">
    <location>
        <begin position="1"/>
        <end position="15"/>
    </location>
</feature>
<keyword evidence="6 9" id="KW-0406">Ion transport</keyword>
<sequence>MALAVVLLLVGVVGAASPLRVGLVTDLEPFVFADPAGRLRGFDRNLLDALAGEMKREVEPVLFATIPELLDALAVPAGASNASLDFALSALSVTLPRQQAFDFSQPYFDSGLAVLVSSSSGGHAAIVDALFSPLFLLLIFIFVLGLLVFGHCLWLCERRTNSERFDGVWWASVTATTVGYGDISPHSRAGKLAAIFIMFWGLVVTSFLSRVGIVMGQASADYATTHIPAQFHNYVDLNRAVDALLAGELDAIVDDAPLVLYFASKASGGRAKVVGDIFNDQRYAAGLPFASPIAEELNVALAKLESDGTIASLYQRWFVPTHGETGENGSDQINVSHGNLVGFGTAMGVVLTMTLVGCIAATAFARNRDAADASRLPSTPGMADALVAKPGGGCDLEMAPLVPPRNADSQLSLLTAEVLELKAMAPRPP</sequence>
<dbReference type="Gene3D" id="3.40.190.10">
    <property type="entry name" value="Periplasmic binding protein-like II"/>
    <property type="match status" value="3"/>
</dbReference>
<dbReference type="AlphaFoldDB" id="A0A0L0DNK6"/>
<reference evidence="14 15" key="1">
    <citation type="submission" date="2010-05" db="EMBL/GenBank/DDBJ databases">
        <title>The Genome Sequence of Thecamonas trahens ATCC 50062.</title>
        <authorList>
            <consortium name="The Broad Institute Genome Sequencing Platform"/>
            <person name="Russ C."/>
            <person name="Cuomo C."/>
            <person name="Shea T."/>
            <person name="Young S.K."/>
            <person name="Zeng Q."/>
            <person name="Koehrsen M."/>
            <person name="Haas B."/>
            <person name="Borodovsky M."/>
            <person name="Guigo R."/>
            <person name="Alvarado L."/>
            <person name="Berlin A."/>
            <person name="Bochicchio J."/>
            <person name="Borenstein D."/>
            <person name="Chapman S."/>
            <person name="Chen Z."/>
            <person name="Freedman E."/>
            <person name="Gellesch M."/>
            <person name="Goldberg J."/>
            <person name="Griggs A."/>
            <person name="Gujja S."/>
            <person name="Heilman E."/>
            <person name="Heiman D."/>
            <person name="Hepburn T."/>
            <person name="Howarth C."/>
            <person name="Jen D."/>
            <person name="Larson L."/>
            <person name="Mehta T."/>
            <person name="Park D."/>
            <person name="Pearson M."/>
            <person name="Roberts A."/>
            <person name="Saif S."/>
            <person name="Shenoy N."/>
            <person name="Sisk P."/>
            <person name="Stolte C."/>
            <person name="Sykes S."/>
            <person name="Thomson T."/>
            <person name="Walk T."/>
            <person name="White J."/>
            <person name="Yandava C."/>
            <person name="Burger G."/>
            <person name="Gray M.W."/>
            <person name="Holland P.W.H."/>
            <person name="King N."/>
            <person name="Lang F.B.F."/>
            <person name="Roger A.J."/>
            <person name="Ruiz-Trillo I."/>
            <person name="Lander E."/>
            <person name="Nusbaum C."/>
        </authorList>
    </citation>
    <scope>NUCLEOTIDE SEQUENCE [LARGE SCALE GENOMIC DNA]</scope>
    <source>
        <strain evidence="14 15">ATCC 50062</strain>
    </source>
</reference>
<dbReference type="GO" id="GO:0015276">
    <property type="term" value="F:ligand-gated monoatomic ion channel activity"/>
    <property type="evidence" value="ECO:0007669"/>
    <property type="project" value="InterPro"/>
</dbReference>
<evidence type="ECO:0000256" key="11">
    <source>
        <dbReference type="SAM" id="SignalP"/>
    </source>
</evidence>
<keyword evidence="7 10" id="KW-0472">Membrane</keyword>
<proteinExistence type="inferred from homology"/>
<dbReference type="SUPFAM" id="SSF53850">
    <property type="entry name" value="Periplasmic binding protein-like II"/>
    <property type="match status" value="1"/>
</dbReference>
<dbReference type="SMART" id="SM00062">
    <property type="entry name" value="PBPb"/>
    <property type="match status" value="1"/>
</dbReference>
<feature type="domain" description="Ionotropic glutamate receptor C-terminal" evidence="13">
    <location>
        <begin position="20"/>
        <end position="320"/>
    </location>
</feature>
<feature type="domain" description="Solute-binding protein family 3/N-terminal" evidence="12">
    <location>
        <begin position="18"/>
        <end position="320"/>
    </location>
</feature>
<keyword evidence="15" id="KW-1185">Reference proteome</keyword>
<dbReference type="EMBL" id="GL349483">
    <property type="protein sequence ID" value="KNC53850.1"/>
    <property type="molecule type" value="Genomic_DNA"/>
</dbReference>
<evidence type="ECO:0000256" key="9">
    <source>
        <dbReference type="RuleBase" id="RU003857"/>
    </source>
</evidence>
<dbReference type="InterPro" id="IPR001638">
    <property type="entry name" value="Solute-binding_3/MltF_N"/>
</dbReference>
<dbReference type="GO" id="GO:0005267">
    <property type="term" value="F:potassium channel activity"/>
    <property type="evidence" value="ECO:0007669"/>
    <property type="project" value="InterPro"/>
</dbReference>
<dbReference type="PRINTS" id="PR01333">
    <property type="entry name" value="2POREKCHANEL"/>
</dbReference>
<evidence type="ECO:0000256" key="8">
    <source>
        <dbReference type="ARBA" id="ARBA00023303"/>
    </source>
</evidence>
<protein>
    <submittedName>
        <fullName evidence="14">Extracellular solute-binding protein family 3</fullName>
    </submittedName>
</protein>
<dbReference type="InterPro" id="IPR003280">
    <property type="entry name" value="2pore_dom_K_chnl"/>
</dbReference>
<dbReference type="Proteomes" id="UP000054408">
    <property type="component" value="Unassembled WGS sequence"/>
</dbReference>
<keyword evidence="4 11" id="KW-0732">Signal</keyword>
<dbReference type="Pfam" id="PF07885">
    <property type="entry name" value="Ion_trans_2"/>
    <property type="match status" value="1"/>
</dbReference>
<feature type="transmembrane region" description="Helical" evidence="10">
    <location>
        <begin position="340"/>
        <end position="365"/>
    </location>
</feature>
<dbReference type="SUPFAM" id="SSF81324">
    <property type="entry name" value="Voltage-gated potassium channels"/>
    <property type="match status" value="1"/>
</dbReference>
<dbReference type="Gene3D" id="1.10.287.70">
    <property type="match status" value="1"/>
</dbReference>
<dbReference type="SMART" id="SM00079">
    <property type="entry name" value="PBPe"/>
    <property type="match status" value="1"/>
</dbReference>
<evidence type="ECO:0000256" key="6">
    <source>
        <dbReference type="ARBA" id="ARBA00023065"/>
    </source>
</evidence>
<gene>
    <name evidence="14" type="ORF">AMSG_09801</name>
</gene>
<dbReference type="OrthoDB" id="10025005at2759"/>
<evidence type="ECO:0000259" key="13">
    <source>
        <dbReference type="SMART" id="SM00079"/>
    </source>
</evidence>
<keyword evidence="8 9" id="KW-0407">Ion channel</keyword>
<evidence type="ECO:0000256" key="1">
    <source>
        <dbReference type="ARBA" id="ARBA00004141"/>
    </source>
</evidence>
<evidence type="ECO:0000313" key="14">
    <source>
        <dbReference type="EMBL" id="KNC53850.1"/>
    </source>
</evidence>
<dbReference type="GO" id="GO:0016020">
    <property type="term" value="C:membrane"/>
    <property type="evidence" value="ECO:0007669"/>
    <property type="project" value="UniProtKB-SubCell"/>
</dbReference>
<dbReference type="InterPro" id="IPR001320">
    <property type="entry name" value="Iontro_rcpt_C"/>
</dbReference>
<evidence type="ECO:0000256" key="10">
    <source>
        <dbReference type="SAM" id="Phobius"/>
    </source>
</evidence>
<dbReference type="GeneID" id="25568184"/>
<accession>A0A0L0DNK6</accession>
<evidence type="ECO:0000256" key="7">
    <source>
        <dbReference type="ARBA" id="ARBA00023136"/>
    </source>
</evidence>
<evidence type="ECO:0000256" key="3">
    <source>
        <dbReference type="ARBA" id="ARBA00022692"/>
    </source>
</evidence>
<dbReference type="STRING" id="461836.A0A0L0DNK6"/>
<keyword evidence="3 9" id="KW-0812">Transmembrane</keyword>
<feature type="transmembrane region" description="Helical" evidence="10">
    <location>
        <begin position="192"/>
        <end position="213"/>
    </location>
</feature>
<dbReference type="InterPro" id="IPR013099">
    <property type="entry name" value="K_chnl_dom"/>
</dbReference>
<evidence type="ECO:0000313" key="15">
    <source>
        <dbReference type="Proteomes" id="UP000054408"/>
    </source>
</evidence>
<evidence type="ECO:0000256" key="4">
    <source>
        <dbReference type="ARBA" id="ARBA00022729"/>
    </source>
</evidence>
<evidence type="ECO:0000259" key="12">
    <source>
        <dbReference type="SMART" id="SM00062"/>
    </source>
</evidence>
<evidence type="ECO:0000256" key="5">
    <source>
        <dbReference type="ARBA" id="ARBA00022989"/>
    </source>
</evidence>
<keyword evidence="2 9" id="KW-0813">Transport</keyword>
<comment type="subcellular location">
    <subcellularLocation>
        <location evidence="1">Membrane</location>
        <topology evidence="1">Multi-pass membrane protein</topology>
    </subcellularLocation>
</comment>
<comment type="similarity">
    <text evidence="9">Belongs to the two pore domain potassium channel (TC 1.A.1.8) family.</text>
</comment>
<feature type="transmembrane region" description="Helical" evidence="10">
    <location>
        <begin position="134"/>
        <end position="156"/>
    </location>
</feature>
<feature type="chain" id="PRO_5012926761" evidence="11">
    <location>
        <begin position="16"/>
        <end position="429"/>
    </location>
</feature>
<organism evidence="14 15">
    <name type="scientific">Thecamonas trahens ATCC 50062</name>
    <dbReference type="NCBI Taxonomy" id="461836"/>
    <lineage>
        <taxon>Eukaryota</taxon>
        <taxon>Apusozoa</taxon>
        <taxon>Apusomonadida</taxon>
        <taxon>Apusomonadidae</taxon>
        <taxon>Thecamonas</taxon>
    </lineage>
</organism>